<keyword evidence="3" id="KW-1185">Reference proteome</keyword>
<reference evidence="2 3" key="1">
    <citation type="submission" date="2019-03" db="EMBL/GenBank/DDBJ databases">
        <title>Genomic Encyclopedia of Type Strains, Phase III (KMG-III): the genomes of soil and plant-associated and newly described type strains.</title>
        <authorList>
            <person name="Whitman W."/>
        </authorList>
    </citation>
    <scope>NUCLEOTIDE SEQUENCE [LARGE SCALE GENOMIC DNA]</scope>
    <source>
        <strain evidence="2 3">VKM Ac-2573</strain>
    </source>
</reference>
<organism evidence="2 3">
    <name type="scientific">Kribbella pratensis</name>
    <dbReference type="NCBI Taxonomy" id="2512112"/>
    <lineage>
        <taxon>Bacteria</taxon>
        <taxon>Bacillati</taxon>
        <taxon>Actinomycetota</taxon>
        <taxon>Actinomycetes</taxon>
        <taxon>Propionibacteriales</taxon>
        <taxon>Kribbellaceae</taxon>
        <taxon>Kribbella</taxon>
    </lineage>
</organism>
<feature type="signal peptide" evidence="1">
    <location>
        <begin position="1"/>
        <end position="29"/>
    </location>
</feature>
<dbReference type="RefSeq" id="WP_238160107.1">
    <property type="nucleotide sequence ID" value="NZ_SODP01000002.1"/>
</dbReference>
<proteinExistence type="predicted"/>
<protein>
    <recommendedName>
        <fullName evidence="4">Polysaccharide lyase-like protein</fullName>
    </recommendedName>
</protein>
<gene>
    <name evidence="2" type="ORF">EV653_5398</name>
</gene>
<dbReference type="Proteomes" id="UP000295146">
    <property type="component" value="Unassembled WGS sequence"/>
</dbReference>
<feature type="chain" id="PRO_5020849278" description="Polysaccharide lyase-like protein" evidence="1">
    <location>
        <begin position="30"/>
        <end position="308"/>
    </location>
</feature>
<evidence type="ECO:0000313" key="3">
    <source>
        <dbReference type="Proteomes" id="UP000295146"/>
    </source>
</evidence>
<sequence>MSRPSITCACLAAGAALLLTTAFLPPAQAATTTAAVTCEINAGSVTATGDHTFRRITATTPPTVQAFPTRVGKGVYAPGEVRLSSTFREDSEVGFFTAVGWVVRGDVLSRTDYTVEPTLGSYISPPQHIRIGGGWTSFRLVEENDYTPVQHGQTLRDSAYGLRSDGMLFRWRVDGLVWRRSGEAPGFSAVKTMALISKTAKYDTFLANTRGGALYTVRIPTSSPMKPVVTRVRTTTWQVFETLAAAKCGNTGSLLLGIDKNTASAYLYAVGHANGLATVIKGLGKVPVTFGDPVDFRWRFAFDPLNGD</sequence>
<evidence type="ECO:0000313" key="2">
    <source>
        <dbReference type="EMBL" id="TDW71317.1"/>
    </source>
</evidence>
<evidence type="ECO:0000256" key="1">
    <source>
        <dbReference type="SAM" id="SignalP"/>
    </source>
</evidence>
<evidence type="ECO:0008006" key="4">
    <source>
        <dbReference type="Google" id="ProtNLM"/>
    </source>
</evidence>
<comment type="caution">
    <text evidence="2">The sequence shown here is derived from an EMBL/GenBank/DDBJ whole genome shotgun (WGS) entry which is preliminary data.</text>
</comment>
<accession>A0A4V3GGA2</accession>
<name>A0A4V3GGA2_9ACTN</name>
<dbReference type="AlphaFoldDB" id="A0A4V3GGA2"/>
<keyword evidence="1" id="KW-0732">Signal</keyword>
<dbReference type="EMBL" id="SODP01000002">
    <property type="protein sequence ID" value="TDW71317.1"/>
    <property type="molecule type" value="Genomic_DNA"/>
</dbReference>